<dbReference type="Proteomes" id="UP000237822">
    <property type="component" value="Unassembled WGS sequence"/>
</dbReference>
<dbReference type="AlphaFoldDB" id="A0A2T0UKB4"/>
<gene>
    <name evidence="1" type="ORF">BCF74_11284</name>
</gene>
<organism evidence="1 2">
    <name type="scientific">Knoellia remsis</name>
    <dbReference type="NCBI Taxonomy" id="407159"/>
    <lineage>
        <taxon>Bacteria</taxon>
        <taxon>Bacillati</taxon>
        <taxon>Actinomycetota</taxon>
        <taxon>Actinomycetes</taxon>
        <taxon>Micrococcales</taxon>
        <taxon>Intrasporangiaceae</taxon>
        <taxon>Knoellia</taxon>
    </lineage>
</organism>
<protein>
    <submittedName>
        <fullName evidence="1">Uncharacterized protein</fullName>
    </submittedName>
</protein>
<evidence type="ECO:0000313" key="1">
    <source>
        <dbReference type="EMBL" id="PRY58267.1"/>
    </source>
</evidence>
<proteinExistence type="predicted"/>
<evidence type="ECO:0000313" key="2">
    <source>
        <dbReference type="Proteomes" id="UP000237822"/>
    </source>
</evidence>
<name>A0A2T0UKB4_9MICO</name>
<dbReference type="EMBL" id="PVTI01000012">
    <property type="protein sequence ID" value="PRY58267.1"/>
    <property type="molecule type" value="Genomic_DNA"/>
</dbReference>
<keyword evidence="2" id="KW-1185">Reference proteome</keyword>
<accession>A0A2T0UKB4</accession>
<dbReference type="OrthoDB" id="3731485at2"/>
<comment type="caution">
    <text evidence="1">The sequence shown here is derived from an EMBL/GenBank/DDBJ whole genome shotgun (WGS) entry which is preliminary data.</text>
</comment>
<sequence>MTEHLLLFPDREVAERIGDELADEGFTEVRVVRVANAGEDDAEDAEWGVHVIEDNVADPTGPVASGLRDRFQALAEEHDGWYDPRSD</sequence>
<dbReference type="RefSeq" id="WP_106297597.1">
    <property type="nucleotide sequence ID" value="NZ_PVTI01000012.1"/>
</dbReference>
<reference evidence="1 2" key="1">
    <citation type="submission" date="2018-03" db="EMBL/GenBank/DDBJ databases">
        <title>Genomic Encyclopedia of Archaeal and Bacterial Type Strains, Phase II (KMG-II): from individual species to whole genera.</title>
        <authorList>
            <person name="Goeker M."/>
        </authorList>
    </citation>
    <scope>NUCLEOTIDE SEQUENCE [LARGE SCALE GENOMIC DNA]</scope>
    <source>
        <strain evidence="1 2">ATCC BAA-1496</strain>
    </source>
</reference>